<sequence>MDHEVFVPVTAEALRRTLRDPARVARCVPAFQQDAEDGQGAITGRLKVRAGGHTITYRGALDVTEEDDGVFTVRAEGEEVRGTGSVSITLDVRLAPAVSVSAPPPGGAGPAATNGTDLGFTGVSRAEGRLADLPPATATQAARRLLDRFAARLADESAPHKDAAPGAPDSADEAARPLPPKGTSPSAPGSSAPSSPDVPLAGDTVAGDGDFHIPEGFDDLDDAAYDAGGAGPDDAGEDAADDDGPPAEAAHARRTMIGRSAEEVDHAPPRGRYAPIPLPEAATAVGSLRWVAPAAALALASAVVVTRALRRRR</sequence>
<dbReference type="PANTHER" id="PTHR38588:SF1">
    <property type="entry name" value="BLL0334 PROTEIN"/>
    <property type="match status" value="1"/>
</dbReference>
<dbReference type="SUPFAM" id="SSF55961">
    <property type="entry name" value="Bet v1-like"/>
    <property type="match status" value="1"/>
</dbReference>
<dbReference type="PANTHER" id="PTHR38588">
    <property type="entry name" value="BLL0334 PROTEIN"/>
    <property type="match status" value="1"/>
</dbReference>
<gene>
    <name evidence="2" type="ORF">GCM10023082_25740</name>
</gene>
<organism evidence="2 3">
    <name type="scientific">Streptomyces tremellae</name>
    <dbReference type="NCBI Taxonomy" id="1124239"/>
    <lineage>
        <taxon>Bacteria</taxon>
        <taxon>Bacillati</taxon>
        <taxon>Actinomycetota</taxon>
        <taxon>Actinomycetes</taxon>
        <taxon>Kitasatosporales</taxon>
        <taxon>Streptomycetaceae</taxon>
        <taxon>Streptomyces</taxon>
    </lineage>
</organism>
<proteinExistence type="predicted"/>
<protein>
    <submittedName>
        <fullName evidence="2">SRPBCC domain-containing protein</fullName>
    </submittedName>
</protein>
<evidence type="ECO:0000256" key="1">
    <source>
        <dbReference type="SAM" id="MobiDB-lite"/>
    </source>
</evidence>
<reference evidence="3" key="1">
    <citation type="journal article" date="2019" name="Int. J. Syst. Evol. Microbiol.">
        <title>The Global Catalogue of Microorganisms (GCM) 10K type strain sequencing project: providing services to taxonomists for standard genome sequencing and annotation.</title>
        <authorList>
            <consortium name="The Broad Institute Genomics Platform"/>
            <consortium name="The Broad Institute Genome Sequencing Center for Infectious Disease"/>
            <person name="Wu L."/>
            <person name="Ma J."/>
        </authorList>
    </citation>
    <scope>NUCLEOTIDE SEQUENCE [LARGE SCALE GENOMIC DNA]</scope>
    <source>
        <strain evidence="3">JCM 30846</strain>
    </source>
</reference>
<feature type="compositionally biased region" description="Low complexity" evidence="1">
    <location>
        <begin position="183"/>
        <end position="195"/>
    </location>
</feature>
<dbReference type="EMBL" id="BAABEP010000014">
    <property type="protein sequence ID" value="GAA3726656.1"/>
    <property type="molecule type" value="Genomic_DNA"/>
</dbReference>
<dbReference type="Gene3D" id="3.30.530.20">
    <property type="match status" value="1"/>
</dbReference>
<dbReference type="Proteomes" id="UP001499884">
    <property type="component" value="Unassembled WGS sequence"/>
</dbReference>
<dbReference type="InterPro" id="IPR023393">
    <property type="entry name" value="START-like_dom_sf"/>
</dbReference>
<dbReference type="InterPro" id="IPR010419">
    <property type="entry name" value="CO_DH_gsu"/>
</dbReference>
<dbReference type="RefSeq" id="WP_345645564.1">
    <property type="nucleotide sequence ID" value="NZ_BAABEP010000014.1"/>
</dbReference>
<feature type="region of interest" description="Disordered" evidence="1">
    <location>
        <begin position="101"/>
        <end position="120"/>
    </location>
</feature>
<feature type="compositionally biased region" description="Acidic residues" evidence="1">
    <location>
        <begin position="234"/>
        <end position="245"/>
    </location>
</feature>
<name>A0ABP7EZY4_9ACTN</name>
<keyword evidence="3" id="KW-1185">Reference proteome</keyword>
<feature type="region of interest" description="Disordered" evidence="1">
    <location>
        <begin position="156"/>
        <end position="252"/>
    </location>
</feature>
<comment type="caution">
    <text evidence="2">The sequence shown here is derived from an EMBL/GenBank/DDBJ whole genome shotgun (WGS) entry which is preliminary data.</text>
</comment>
<evidence type="ECO:0000313" key="3">
    <source>
        <dbReference type="Proteomes" id="UP001499884"/>
    </source>
</evidence>
<accession>A0ABP7EZY4</accession>
<evidence type="ECO:0000313" key="2">
    <source>
        <dbReference type="EMBL" id="GAA3726656.1"/>
    </source>
</evidence>